<dbReference type="EMBL" id="VBOV01000034">
    <property type="protein sequence ID" value="TMQ61331.1"/>
    <property type="molecule type" value="Genomic_DNA"/>
</dbReference>
<dbReference type="Proteomes" id="UP000316292">
    <property type="component" value="Unassembled WGS sequence"/>
</dbReference>
<comment type="function">
    <text evidence="1 6">Removes the N-terminal methionine from nascent proteins. The N-terminal methionine is often cleaved when the second residue in the primary sequence is small and uncharged (Met-Ala-, Cys, Gly, Pro, Ser, Thr, or Val). Requires deformylation of the N(alpha)-formylated initiator methionine before it can be hydrolyzed.</text>
</comment>
<evidence type="ECO:0000256" key="7">
    <source>
        <dbReference type="RuleBase" id="RU003653"/>
    </source>
</evidence>
<feature type="binding site" evidence="6">
    <location>
        <position position="106"/>
    </location>
    <ligand>
        <name>a divalent metal cation</name>
        <dbReference type="ChEBI" id="CHEBI:60240"/>
        <label>2</label>
        <note>catalytic</note>
    </ligand>
</feature>
<dbReference type="HAMAP" id="MF_01974">
    <property type="entry name" value="MetAP_1"/>
    <property type="match status" value="1"/>
</dbReference>
<evidence type="ECO:0000256" key="5">
    <source>
        <dbReference type="ARBA" id="ARBA00022801"/>
    </source>
</evidence>
<dbReference type="GO" id="GO:0005829">
    <property type="term" value="C:cytosol"/>
    <property type="evidence" value="ECO:0007669"/>
    <property type="project" value="TreeGrafter"/>
</dbReference>
<gene>
    <name evidence="6 10" type="primary">map</name>
    <name evidence="9" type="ORF">E6K71_02455</name>
    <name evidence="10" type="ORF">E6K75_01480</name>
</gene>
<dbReference type="GO" id="GO:0004239">
    <property type="term" value="F:initiator methionyl aminopeptidase activity"/>
    <property type="evidence" value="ECO:0007669"/>
    <property type="project" value="UniProtKB-UniRule"/>
</dbReference>
<dbReference type="PANTHER" id="PTHR43330">
    <property type="entry name" value="METHIONINE AMINOPEPTIDASE"/>
    <property type="match status" value="1"/>
</dbReference>
<evidence type="ECO:0000313" key="9">
    <source>
        <dbReference type="EMBL" id="TMQ50520.1"/>
    </source>
</evidence>
<dbReference type="SUPFAM" id="SSF55920">
    <property type="entry name" value="Creatinase/aminopeptidase"/>
    <property type="match status" value="1"/>
</dbReference>
<dbReference type="GO" id="GO:0046872">
    <property type="term" value="F:metal ion binding"/>
    <property type="evidence" value="ECO:0007669"/>
    <property type="project" value="UniProtKB-UniRule"/>
</dbReference>
<comment type="caution">
    <text evidence="10">The sequence shown here is derived from an EMBL/GenBank/DDBJ whole genome shotgun (WGS) entry which is preliminary data.</text>
</comment>
<keyword evidence="4 6" id="KW-0479">Metal-binding</keyword>
<dbReference type="GO" id="GO:0070006">
    <property type="term" value="F:metalloaminopeptidase activity"/>
    <property type="evidence" value="ECO:0007669"/>
    <property type="project" value="UniProtKB-UniRule"/>
</dbReference>
<dbReference type="CDD" id="cd01086">
    <property type="entry name" value="MetAP1"/>
    <property type="match status" value="1"/>
</dbReference>
<dbReference type="PRINTS" id="PR00599">
    <property type="entry name" value="MAPEPTIDASE"/>
</dbReference>
<reference evidence="11 12" key="1">
    <citation type="journal article" date="2019" name="Nat. Microbiol.">
        <title>Mediterranean grassland soil C-N compound turnover is dependent on rainfall and depth, and is mediated by genomically divergent microorganisms.</title>
        <authorList>
            <person name="Diamond S."/>
            <person name="Andeer P.F."/>
            <person name="Li Z."/>
            <person name="Crits-Christoph A."/>
            <person name="Burstein D."/>
            <person name="Anantharaman K."/>
            <person name="Lane K.R."/>
            <person name="Thomas B.C."/>
            <person name="Pan C."/>
            <person name="Northen T.R."/>
            <person name="Banfield J.F."/>
        </authorList>
    </citation>
    <scope>NUCLEOTIDE SEQUENCE [LARGE SCALE GENOMIC DNA]</scope>
    <source>
        <strain evidence="9">WS_1</strain>
        <strain evidence="10">WS_5</strain>
    </source>
</reference>
<feature type="binding site" evidence="6">
    <location>
        <position position="77"/>
    </location>
    <ligand>
        <name>substrate</name>
    </ligand>
</feature>
<dbReference type="EC" id="3.4.11.18" evidence="6 7"/>
<dbReference type="AlphaFoldDB" id="A0A538TCG3"/>
<dbReference type="InterPro" id="IPR036005">
    <property type="entry name" value="Creatinase/aminopeptidase-like"/>
</dbReference>
<evidence type="ECO:0000259" key="8">
    <source>
        <dbReference type="Pfam" id="PF00557"/>
    </source>
</evidence>
<dbReference type="InterPro" id="IPR002467">
    <property type="entry name" value="Pept_M24A_MAP1"/>
</dbReference>
<evidence type="ECO:0000313" key="11">
    <source>
        <dbReference type="Proteomes" id="UP000316292"/>
    </source>
</evidence>
<keyword evidence="2 6" id="KW-0031">Aminopeptidase</keyword>
<dbReference type="EMBL" id="VBOR01000033">
    <property type="protein sequence ID" value="TMQ50520.1"/>
    <property type="molecule type" value="Genomic_DNA"/>
</dbReference>
<organism evidence="10 12">
    <name type="scientific">Eiseniibacteriota bacterium</name>
    <dbReference type="NCBI Taxonomy" id="2212470"/>
    <lineage>
        <taxon>Bacteria</taxon>
        <taxon>Candidatus Eiseniibacteriota</taxon>
    </lineage>
</organism>
<dbReference type="Pfam" id="PF00557">
    <property type="entry name" value="Peptidase_M24"/>
    <property type="match status" value="1"/>
</dbReference>
<evidence type="ECO:0000256" key="4">
    <source>
        <dbReference type="ARBA" id="ARBA00022723"/>
    </source>
</evidence>
<dbReference type="InterPro" id="IPR000994">
    <property type="entry name" value="Pept_M24"/>
</dbReference>
<dbReference type="NCBIfam" id="TIGR00500">
    <property type="entry name" value="met_pdase_I"/>
    <property type="match status" value="1"/>
</dbReference>
<accession>A0A538TCG3</accession>
<feature type="binding site" evidence="6">
    <location>
        <position position="202"/>
    </location>
    <ligand>
        <name>a divalent metal cation</name>
        <dbReference type="ChEBI" id="CHEBI:60240"/>
        <label>2</label>
        <note>catalytic</note>
    </ligand>
</feature>
<feature type="domain" description="Peptidase M24" evidence="8">
    <location>
        <begin position="12"/>
        <end position="238"/>
    </location>
</feature>
<feature type="binding site" evidence="6">
    <location>
        <position position="106"/>
    </location>
    <ligand>
        <name>a divalent metal cation</name>
        <dbReference type="ChEBI" id="CHEBI:60240"/>
        <label>1</label>
    </ligand>
</feature>
<dbReference type="GO" id="GO:0006508">
    <property type="term" value="P:proteolysis"/>
    <property type="evidence" value="ECO:0007669"/>
    <property type="project" value="UniProtKB-KW"/>
</dbReference>
<comment type="subunit">
    <text evidence="6">Monomer.</text>
</comment>
<evidence type="ECO:0000256" key="1">
    <source>
        <dbReference type="ARBA" id="ARBA00002521"/>
    </source>
</evidence>
<dbReference type="Gene3D" id="3.90.230.10">
    <property type="entry name" value="Creatinase/methionine aminopeptidase superfamily"/>
    <property type="match status" value="1"/>
</dbReference>
<dbReference type="Proteomes" id="UP000320913">
    <property type="component" value="Unassembled WGS sequence"/>
</dbReference>
<comment type="catalytic activity">
    <reaction evidence="6 7">
        <text>Release of N-terminal amino acids, preferentially methionine, from peptides and arylamides.</text>
        <dbReference type="EC" id="3.4.11.18"/>
    </reaction>
</comment>
<evidence type="ECO:0000313" key="10">
    <source>
        <dbReference type="EMBL" id="TMQ61331.1"/>
    </source>
</evidence>
<feature type="binding site" evidence="6">
    <location>
        <position position="169"/>
    </location>
    <ligand>
        <name>a divalent metal cation</name>
        <dbReference type="ChEBI" id="CHEBI:60240"/>
        <label>2</label>
        <note>catalytic</note>
    </ligand>
</feature>
<name>A0A538TCG3_UNCEI</name>
<comment type="similarity">
    <text evidence="6">Belongs to the peptidase M24A family. Methionine aminopeptidase type 1 subfamily.</text>
</comment>
<keyword evidence="3 6" id="KW-0645">Protease</keyword>
<evidence type="ECO:0000313" key="12">
    <source>
        <dbReference type="Proteomes" id="UP000320913"/>
    </source>
</evidence>
<dbReference type="InterPro" id="IPR001714">
    <property type="entry name" value="Pept_M24_MAP"/>
</dbReference>
<feature type="binding site" evidence="6">
    <location>
        <position position="233"/>
    </location>
    <ligand>
        <name>a divalent metal cation</name>
        <dbReference type="ChEBI" id="CHEBI:60240"/>
        <label>1</label>
    </ligand>
</feature>
<feature type="binding site" evidence="6">
    <location>
        <position position="95"/>
    </location>
    <ligand>
        <name>a divalent metal cation</name>
        <dbReference type="ChEBI" id="CHEBI:60240"/>
        <label>1</label>
    </ligand>
</feature>
<feature type="binding site" evidence="6">
    <location>
        <position position="176"/>
    </location>
    <ligand>
        <name>substrate</name>
    </ligand>
</feature>
<sequence length="252" mass="27280">MIQIHDLDELERIGESARIVGRCLLMLSREVRPGVSTLELDRLAEAFIRDAGGEPAFKGYRGFPASICSSINEEVVHGIPSAKRILREGDIISLDIGVKREGFYGDAARTFPVGQVSATATRLLDVTQRALEAGIAQARPGNRVSDISAAIEREVTRERFRVVRALVGHGIGRELHEEPQVPNYGRVGEGPKLKEGMVLAIEPMVNAGTAEVLTLSDQWTVVTADRGLSAHFEHTVAIGAEGPVVLSRVEAD</sequence>
<evidence type="ECO:0000256" key="3">
    <source>
        <dbReference type="ARBA" id="ARBA00022670"/>
    </source>
</evidence>
<feature type="binding site" evidence="6">
    <location>
        <position position="233"/>
    </location>
    <ligand>
        <name>a divalent metal cation</name>
        <dbReference type="ChEBI" id="CHEBI:60240"/>
        <label>2</label>
        <note>catalytic</note>
    </ligand>
</feature>
<proteinExistence type="inferred from homology"/>
<protein>
    <recommendedName>
        <fullName evidence="6 7">Methionine aminopeptidase</fullName>
        <shortName evidence="6">MAP</shortName>
        <shortName evidence="6">MetAP</shortName>
        <ecNumber evidence="6 7">3.4.11.18</ecNumber>
    </recommendedName>
    <alternativeName>
        <fullName evidence="6">Peptidase M</fullName>
    </alternativeName>
</protein>
<dbReference type="PANTHER" id="PTHR43330:SF27">
    <property type="entry name" value="METHIONINE AMINOPEPTIDASE"/>
    <property type="match status" value="1"/>
</dbReference>
<evidence type="ECO:0000256" key="2">
    <source>
        <dbReference type="ARBA" id="ARBA00022438"/>
    </source>
</evidence>
<keyword evidence="5 6" id="KW-0378">Hydrolase</keyword>
<comment type="cofactor">
    <cofactor evidence="6">
        <name>Co(2+)</name>
        <dbReference type="ChEBI" id="CHEBI:48828"/>
    </cofactor>
    <cofactor evidence="6">
        <name>Zn(2+)</name>
        <dbReference type="ChEBI" id="CHEBI:29105"/>
    </cofactor>
    <cofactor evidence="6">
        <name>Mn(2+)</name>
        <dbReference type="ChEBI" id="CHEBI:29035"/>
    </cofactor>
    <cofactor evidence="6">
        <name>Fe(2+)</name>
        <dbReference type="ChEBI" id="CHEBI:29033"/>
    </cofactor>
    <text evidence="6">Binds 2 divalent metal cations per subunit. Has a high-affinity and a low affinity metal-binding site. The true nature of the physiological cofactor is under debate. The enzyme is active with cobalt, zinc, manganese or divalent iron ions. Most likely, methionine aminopeptidases function as mononuclear Fe(2+)-metalloproteases under physiological conditions, and the catalytically relevant metal-binding site has been assigned to the histidine-containing high-affinity site.</text>
</comment>
<evidence type="ECO:0000256" key="6">
    <source>
        <dbReference type="HAMAP-Rule" id="MF_01974"/>
    </source>
</evidence>